<keyword evidence="1" id="KW-0812">Transmembrane</keyword>
<keyword evidence="1" id="KW-1133">Transmembrane helix</keyword>
<organism evidence="2 3">
    <name type="scientific">Methanosalsum zhilinae (strain DSM 4017 / NBRC 107636 / OCM 62 / WeN5)</name>
    <name type="common">Methanohalophilus zhilinae</name>
    <dbReference type="NCBI Taxonomy" id="679901"/>
    <lineage>
        <taxon>Archaea</taxon>
        <taxon>Methanobacteriati</taxon>
        <taxon>Methanobacteriota</taxon>
        <taxon>Stenosarchaea group</taxon>
        <taxon>Methanomicrobia</taxon>
        <taxon>Methanosarcinales</taxon>
        <taxon>Methanosarcinaceae</taxon>
        <taxon>Methanosalsum</taxon>
    </lineage>
</organism>
<feature type="transmembrane region" description="Helical" evidence="1">
    <location>
        <begin position="80"/>
        <end position="102"/>
    </location>
</feature>
<dbReference type="RefSeq" id="WP_013898412.1">
    <property type="nucleotide sequence ID" value="NC_015676.1"/>
</dbReference>
<dbReference type="EMBL" id="CP002101">
    <property type="protein sequence ID" value="AEH60975.1"/>
    <property type="molecule type" value="Genomic_DNA"/>
</dbReference>
<feature type="transmembrane region" description="Helical" evidence="1">
    <location>
        <begin position="228"/>
        <end position="247"/>
    </location>
</feature>
<proteinExistence type="predicted"/>
<dbReference type="HOGENOM" id="CLU_923198_0_0_2"/>
<evidence type="ECO:0000313" key="3">
    <source>
        <dbReference type="Proteomes" id="UP000006622"/>
    </source>
</evidence>
<keyword evidence="1" id="KW-0472">Membrane</keyword>
<keyword evidence="3" id="KW-1185">Reference proteome</keyword>
<evidence type="ECO:0000313" key="2">
    <source>
        <dbReference type="EMBL" id="AEH60975.1"/>
    </source>
</evidence>
<dbReference type="KEGG" id="mzh:Mzhil_1119"/>
<evidence type="ECO:0008006" key="4">
    <source>
        <dbReference type="Google" id="ProtNLM"/>
    </source>
</evidence>
<feature type="transmembrane region" description="Helical" evidence="1">
    <location>
        <begin position="132"/>
        <end position="157"/>
    </location>
</feature>
<gene>
    <name evidence="2" type="ordered locus">Mzhil_1119</name>
</gene>
<name>F7XM86_METZD</name>
<reference evidence="2 3" key="1">
    <citation type="submission" date="2010-07" db="EMBL/GenBank/DDBJ databases">
        <title>The complete genome of Methanosalsum zhilinae DSM 4017.</title>
        <authorList>
            <consortium name="US DOE Joint Genome Institute (JGI-PGF)"/>
            <person name="Lucas S."/>
            <person name="Copeland A."/>
            <person name="Lapidus A."/>
            <person name="Glavina del Rio T."/>
            <person name="Dalin E."/>
            <person name="Tice H."/>
            <person name="Bruce D."/>
            <person name="Goodwin L."/>
            <person name="Pitluck S."/>
            <person name="Kyrpides N."/>
            <person name="Mavromatis K."/>
            <person name="Ovchinnikova G."/>
            <person name="Daligault H."/>
            <person name="Detter J.C."/>
            <person name="Han C."/>
            <person name="Tapia R."/>
            <person name="Larimer F."/>
            <person name="Land M."/>
            <person name="Hauser L."/>
            <person name="Markowitz V."/>
            <person name="Cheng J.-F."/>
            <person name="Hugenholtz P."/>
            <person name="Woyke T."/>
            <person name="Wu D."/>
            <person name="Spring S."/>
            <person name="Schueler E."/>
            <person name="Brambilla E."/>
            <person name="Klenk H.-P."/>
            <person name="Eisen J.A."/>
        </authorList>
    </citation>
    <scope>NUCLEOTIDE SEQUENCE [LARGE SCALE GENOMIC DNA]</scope>
    <source>
        <strain evidence="3">DSM 4017 / NBRC 107636 / OCM 62 / WeN5</strain>
    </source>
</reference>
<dbReference type="AlphaFoldDB" id="F7XM86"/>
<accession>F7XM86</accession>
<sequence>MTDDIVTVLNKGFSAWSRNLVISIPFILMTFISAVIGITYLVLFSLLVIIPSITHLSPEYIATMSPESFLEMAVTFLSDYLLLFIAGLVVTILIVYFIQAYFTAGAIGMIRQVAETGNTGLGEMSRSGREHVINLFLLNVLISLIMLAGIIFIIPGMRAIGDLTAFIADPLFFIENAYLLISGLFIWIIYAIIINVTLVMGEYILVIDRMDPISSLKAAFKFFMTNKIAVMVIWLVLVLISISMSVIGEVFGQIDPLAMLWGIISFVLSIAVIPPLTAIWWTFLYFIKNGRVVYDPRDLLSYSDRNYYDE</sequence>
<evidence type="ECO:0000256" key="1">
    <source>
        <dbReference type="SAM" id="Phobius"/>
    </source>
</evidence>
<dbReference type="OrthoDB" id="137243at2157"/>
<dbReference type="Proteomes" id="UP000006622">
    <property type="component" value="Chromosome"/>
</dbReference>
<dbReference type="GeneID" id="10822747"/>
<feature type="transmembrane region" description="Helical" evidence="1">
    <location>
        <begin position="259"/>
        <end position="287"/>
    </location>
</feature>
<feature type="transmembrane region" description="Helical" evidence="1">
    <location>
        <begin position="20"/>
        <end position="50"/>
    </location>
</feature>
<feature type="transmembrane region" description="Helical" evidence="1">
    <location>
        <begin position="177"/>
        <end position="207"/>
    </location>
</feature>
<protein>
    <recommendedName>
        <fullName evidence="4">Glycerophosphoryl diester phosphodiesterase membrane domain-containing protein</fullName>
    </recommendedName>
</protein>